<dbReference type="PANTHER" id="PTHR43771">
    <property type="entry name" value="PHOSPHOMANNOMUTASE"/>
    <property type="match status" value="1"/>
</dbReference>
<dbReference type="Pfam" id="PF02878">
    <property type="entry name" value="PGM_PMM_I"/>
    <property type="match status" value="1"/>
</dbReference>
<dbReference type="CDD" id="cd03089">
    <property type="entry name" value="PMM_PGM"/>
    <property type="match status" value="1"/>
</dbReference>
<keyword evidence="4" id="KW-0479">Metal-binding</keyword>
<sequence>MSRPAATVHRVVKAYDVRGLVGEELDESLVAELGAAFAGLMRAEGARRVVIGHDMRDSSPPLASAFAAGVTGQGLDVVRIGLASTDQLYFASGVLDCPGAMFTASHNPAAYNGIKLCRAGAKPVGAETGLRVVSDDVIAGVAPYDGPPGTVSDRDVLDDYGAFLRSLVDTSGLRPLRVAVDAGNGMAGHTAPAVLGAIGAITLLPLYFELDGSFPNHEANPLDPANLVDLQAYVRDTGADIGLAFDGDADRCFVVDERGRPVSPSTVTSLVAARELRREIGATIIHNVITSRAVPELVTERGGTPLRSRVGHSYIKGLMAETGAIFGGEHSAHYYFRDFWGADSGMLAALHVLAALGEQDRPLSELTADYQRYESSGEINFRVEDAQRCVDEVLKSFGTRIHSIDHLDGVTVDLGGGTWFNLRSSNTEPLLRLNVEARAAEDVEAVVARIAAEIDGPLPDRLRVLVLTLSEEQTVVAARTAGLDDVYLLAAEDVPDGPGGAAGSEVSAPLGGPISREQQLAVLAVRVEMAAVYMRLVRG</sequence>
<feature type="domain" description="Alpha-D-phosphohexomutase alpha/beta/alpha" evidence="8">
    <location>
        <begin position="11"/>
        <end position="127"/>
    </location>
</feature>
<dbReference type="GO" id="GO:0097367">
    <property type="term" value="F:carbohydrate derivative binding"/>
    <property type="evidence" value="ECO:0007669"/>
    <property type="project" value="InterPro"/>
</dbReference>
<gene>
    <name evidence="11" type="primary">manB</name>
    <name evidence="11" type="ORF">BN971_03323</name>
</gene>
<dbReference type="InterPro" id="IPR005841">
    <property type="entry name" value="Alpha-D-phosphohexomutase_SF"/>
</dbReference>
<dbReference type="GO" id="GO:0016868">
    <property type="term" value="F:intramolecular phosphotransferase activity"/>
    <property type="evidence" value="ECO:0007669"/>
    <property type="project" value="InterPro"/>
</dbReference>
<dbReference type="GO" id="GO:0046872">
    <property type="term" value="F:metal ion binding"/>
    <property type="evidence" value="ECO:0007669"/>
    <property type="project" value="UniProtKB-KW"/>
</dbReference>
<dbReference type="AlphaFoldDB" id="A0A0U0WAI3"/>
<feature type="domain" description="Alpha-D-phosphohexomutase C-terminal" evidence="7">
    <location>
        <begin position="378"/>
        <end position="452"/>
    </location>
</feature>
<dbReference type="Pfam" id="PF00408">
    <property type="entry name" value="PGM_PMM_IV"/>
    <property type="match status" value="1"/>
</dbReference>
<dbReference type="EMBL" id="CSTD01000003">
    <property type="protein sequence ID" value="CPR12030.1"/>
    <property type="molecule type" value="Genomic_DNA"/>
</dbReference>
<dbReference type="Pfam" id="PF02879">
    <property type="entry name" value="PGM_PMM_II"/>
    <property type="match status" value="1"/>
</dbReference>
<dbReference type="InterPro" id="IPR046348">
    <property type="entry name" value="SIS_dom_sf"/>
</dbReference>
<dbReference type="InterPro" id="IPR036900">
    <property type="entry name" value="A-D-PHexomutase_C_sf"/>
</dbReference>
<accession>A0A0U0WAI3</accession>
<feature type="domain" description="Alpha-D-phosphohexomutase alpha/beta/alpha" evidence="9">
    <location>
        <begin position="159"/>
        <end position="259"/>
    </location>
</feature>
<dbReference type="Gene3D" id="3.30.310.50">
    <property type="entry name" value="Alpha-D-phosphohexomutase, C-terminal domain"/>
    <property type="match status" value="1"/>
</dbReference>
<evidence type="ECO:0000256" key="6">
    <source>
        <dbReference type="ARBA" id="ARBA00023235"/>
    </source>
</evidence>
<keyword evidence="5" id="KW-0460">Magnesium</keyword>
<protein>
    <submittedName>
        <fullName evidence="11">Phosphomannomutase/phosphoglucomutase</fullName>
    </submittedName>
</protein>
<dbReference type="Pfam" id="PF02880">
    <property type="entry name" value="PGM_PMM_III"/>
    <property type="match status" value="1"/>
</dbReference>
<dbReference type="SUPFAM" id="SSF53738">
    <property type="entry name" value="Phosphoglucomutase, first 3 domains"/>
    <property type="match status" value="3"/>
</dbReference>
<dbReference type="SUPFAM" id="SSF55957">
    <property type="entry name" value="Phosphoglucomutase, C-terminal domain"/>
    <property type="match status" value="1"/>
</dbReference>
<evidence type="ECO:0000259" key="10">
    <source>
        <dbReference type="Pfam" id="PF02880"/>
    </source>
</evidence>
<dbReference type="Gene3D" id="3.40.120.10">
    <property type="entry name" value="Alpha-D-Glucose-1,6-Bisphosphate, subunit A, domain 3"/>
    <property type="match status" value="3"/>
</dbReference>
<dbReference type="InterPro" id="IPR005843">
    <property type="entry name" value="A-D-PHexomutase_C"/>
</dbReference>
<reference evidence="11 12" key="1">
    <citation type="submission" date="2015-03" db="EMBL/GenBank/DDBJ databases">
        <authorList>
            <person name="Murphy D."/>
        </authorList>
    </citation>
    <scope>NUCLEOTIDE SEQUENCE [LARGE SCALE GENOMIC DNA]</scope>
    <source>
        <strain evidence="11 12">DSM 44277</strain>
    </source>
</reference>
<dbReference type="NCBIfam" id="NF007088">
    <property type="entry name" value="PRK09542.1"/>
    <property type="match status" value="1"/>
</dbReference>
<dbReference type="PRINTS" id="PR00509">
    <property type="entry name" value="PGMPMM"/>
</dbReference>
<evidence type="ECO:0000313" key="11">
    <source>
        <dbReference type="EMBL" id="CPR12030.1"/>
    </source>
</evidence>
<proteinExistence type="inferred from homology"/>
<evidence type="ECO:0000259" key="7">
    <source>
        <dbReference type="Pfam" id="PF00408"/>
    </source>
</evidence>
<evidence type="ECO:0000259" key="9">
    <source>
        <dbReference type="Pfam" id="PF02879"/>
    </source>
</evidence>
<keyword evidence="6" id="KW-0413">Isomerase</keyword>
<dbReference type="GO" id="GO:0005975">
    <property type="term" value="P:carbohydrate metabolic process"/>
    <property type="evidence" value="ECO:0007669"/>
    <property type="project" value="InterPro"/>
</dbReference>
<keyword evidence="3" id="KW-0597">Phosphoprotein</keyword>
<comment type="cofactor">
    <cofactor evidence="1">
        <name>Mg(2+)</name>
        <dbReference type="ChEBI" id="CHEBI:18420"/>
    </cofactor>
</comment>
<evidence type="ECO:0000256" key="2">
    <source>
        <dbReference type="ARBA" id="ARBA00010231"/>
    </source>
</evidence>
<comment type="similarity">
    <text evidence="2">Belongs to the phosphohexose mutase family.</text>
</comment>
<dbReference type="GO" id="GO:1901135">
    <property type="term" value="P:carbohydrate derivative metabolic process"/>
    <property type="evidence" value="ECO:0007669"/>
    <property type="project" value="InterPro"/>
</dbReference>
<dbReference type="InterPro" id="IPR016055">
    <property type="entry name" value="A-D-PHexomutase_a/b/a-I/II/III"/>
</dbReference>
<dbReference type="SUPFAM" id="SSF53697">
    <property type="entry name" value="SIS domain"/>
    <property type="match status" value="1"/>
</dbReference>
<dbReference type="FunFam" id="3.40.120.10:FF:000021">
    <property type="entry name" value="Phosphomannomutase/phosphoglucomutase"/>
    <property type="match status" value="1"/>
</dbReference>
<dbReference type="InterPro" id="IPR005844">
    <property type="entry name" value="A-D-PHexomutase_a/b/a-I"/>
</dbReference>
<dbReference type="InterPro" id="IPR005846">
    <property type="entry name" value="A-D-PHexomutase_a/b/a-III"/>
</dbReference>
<evidence type="ECO:0000313" key="12">
    <source>
        <dbReference type="Proteomes" id="UP000198875"/>
    </source>
</evidence>
<dbReference type="PANTHER" id="PTHR43771:SF1">
    <property type="entry name" value="PHOSPHOMANNOMUTASE"/>
    <property type="match status" value="1"/>
</dbReference>
<dbReference type="FunFam" id="3.40.120.10:FF:000027">
    <property type="entry name" value="Phosphoglucosamine mutase"/>
    <property type="match status" value="1"/>
</dbReference>
<evidence type="ECO:0000256" key="3">
    <source>
        <dbReference type="ARBA" id="ARBA00022553"/>
    </source>
</evidence>
<evidence type="ECO:0000256" key="1">
    <source>
        <dbReference type="ARBA" id="ARBA00001946"/>
    </source>
</evidence>
<evidence type="ECO:0000256" key="4">
    <source>
        <dbReference type="ARBA" id="ARBA00022723"/>
    </source>
</evidence>
<feature type="domain" description="Alpha-D-phosphohexomutase alpha/beta/alpha" evidence="10">
    <location>
        <begin position="271"/>
        <end position="373"/>
    </location>
</feature>
<evidence type="ECO:0000259" key="8">
    <source>
        <dbReference type="Pfam" id="PF02878"/>
    </source>
</evidence>
<name>A0A0U0WAI3_MYCBE</name>
<dbReference type="Proteomes" id="UP000198875">
    <property type="component" value="Unassembled WGS sequence"/>
</dbReference>
<organism evidence="11 12">
    <name type="scientific">Mycobacterium bohemicum DSM 44277</name>
    <dbReference type="NCBI Taxonomy" id="1236609"/>
    <lineage>
        <taxon>Bacteria</taxon>
        <taxon>Bacillati</taxon>
        <taxon>Actinomycetota</taxon>
        <taxon>Actinomycetes</taxon>
        <taxon>Mycobacteriales</taxon>
        <taxon>Mycobacteriaceae</taxon>
        <taxon>Mycobacterium</taxon>
    </lineage>
</organism>
<dbReference type="InterPro" id="IPR005845">
    <property type="entry name" value="A-D-PHexomutase_a/b/a-II"/>
</dbReference>
<evidence type="ECO:0000256" key="5">
    <source>
        <dbReference type="ARBA" id="ARBA00022842"/>
    </source>
</evidence>